<dbReference type="PANTHER" id="PTHR48082">
    <property type="entry name" value="ATP SYNTHASE SUBUNIT ALPHA, MITOCHONDRIAL"/>
    <property type="match status" value="1"/>
</dbReference>
<dbReference type="RefSeq" id="WP_188497840.1">
    <property type="nucleotide sequence ID" value="NZ_BMFV01000020.1"/>
</dbReference>
<dbReference type="CDD" id="cd18116">
    <property type="entry name" value="ATP-synt_F1_alpha_N"/>
    <property type="match status" value="1"/>
</dbReference>
<dbReference type="InterPro" id="IPR023366">
    <property type="entry name" value="ATP_synth_asu-like_sf"/>
</dbReference>
<dbReference type="HAMAP" id="MF_01346">
    <property type="entry name" value="ATP_synth_alpha_bact"/>
    <property type="match status" value="1"/>
</dbReference>
<comment type="similarity">
    <text evidence="3 14">Belongs to the ATPase alpha/beta chains family.</text>
</comment>
<comment type="subcellular location">
    <subcellularLocation>
        <location evidence="14">Cell membrane</location>
        <topology evidence="14">Peripheral membrane protein</topology>
    </subcellularLocation>
    <subcellularLocation>
        <location evidence="2">Membrane</location>
        <topology evidence="2">Peripheral membrane protein</topology>
    </subcellularLocation>
</comment>
<keyword evidence="4 14" id="KW-0813">Transport</keyword>
<dbReference type="Proteomes" id="UP000656813">
    <property type="component" value="Unassembled WGS sequence"/>
</dbReference>
<keyword evidence="5 14" id="KW-1003">Cell membrane</keyword>
<keyword evidence="8 14" id="KW-0067">ATP-binding</keyword>
<accession>A0A8J2ZXM2</accession>
<evidence type="ECO:0000313" key="18">
    <source>
        <dbReference type="EMBL" id="GGH84086.1"/>
    </source>
</evidence>
<dbReference type="Gene3D" id="3.40.50.300">
    <property type="entry name" value="P-loop containing nucleotide triphosphate hydrolases"/>
    <property type="match status" value="1"/>
</dbReference>
<evidence type="ECO:0000313" key="19">
    <source>
        <dbReference type="Proteomes" id="UP000656813"/>
    </source>
</evidence>
<dbReference type="CDD" id="cd18113">
    <property type="entry name" value="ATP-synt_F1_alpha_C"/>
    <property type="match status" value="1"/>
</dbReference>
<name>A0A8J2ZXM2_9BACL</name>
<reference evidence="18" key="2">
    <citation type="submission" date="2020-09" db="EMBL/GenBank/DDBJ databases">
        <authorList>
            <person name="Sun Q."/>
            <person name="Zhou Y."/>
        </authorList>
    </citation>
    <scope>NUCLEOTIDE SEQUENCE</scope>
    <source>
        <strain evidence="18">CGMCC 1.12777</strain>
    </source>
</reference>
<dbReference type="SUPFAM" id="SSF52540">
    <property type="entry name" value="P-loop containing nucleoside triphosphate hydrolases"/>
    <property type="match status" value="1"/>
</dbReference>
<evidence type="ECO:0000256" key="4">
    <source>
        <dbReference type="ARBA" id="ARBA00022448"/>
    </source>
</evidence>
<evidence type="ECO:0000256" key="12">
    <source>
        <dbReference type="ARBA" id="ARBA00023196"/>
    </source>
</evidence>
<dbReference type="InterPro" id="IPR027417">
    <property type="entry name" value="P-loop_NTPase"/>
</dbReference>
<evidence type="ECO:0000256" key="3">
    <source>
        <dbReference type="ARBA" id="ARBA00008936"/>
    </source>
</evidence>
<comment type="caution">
    <text evidence="18">The sequence shown here is derived from an EMBL/GenBank/DDBJ whole genome shotgun (WGS) entry which is preliminary data.</text>
</comment>
<feature type="binding site" evidence="14">
    <location>
        <begin position="169"/>
        <end position="176"/>
    </location>
    <ligand>
        <name>ATP</name>
        <dbReference type="ChEBI" id="CHEBI:30616"/>
    </ligand>
</feature>
<evidence type="ECO:0000256" key="8">
    <source>
        <dbReference type="ARBA" id="ARBA00022840"/>
    </source>
</evidence>
<dbReference type="GO" id="GO:0005886">
    <property type="term" value="C:plasma membrane"/>
    <property type="evidence" value="ECO:0007669"/>
    <property type="project" value="UniProtKB-SubCell"/>
</dbReference>
<dbReference type="Gene3D" id="1.20.150.20">
    <property type="entry name" value="ATP synthase alpha/beta chain, C-terminal domain"/>
    <property type="match status" value="1"/>
</dbReference>
<dbReference type="NCBIfam" id="TIGR00962">
    <property type="entry name" value="atpA"/>
    <property type="match status" value="1"/>
</dbReference>
<dbReference type="GO" id="GO:0043531">
    <property type="term" value="F:ADP binding"/>
    <property type="evidence" value="ECO:0007669"/>
    <property type="project" value="TreeGrafter"/>
</dbReference>
<evidence type="ECO:0000256" key="10">
    <source>
        <dbReference type="ARBA" id="ARBA00023065"/>
    </source>
</evidence>
<dbReference type="NCBIfam" id="NF009884">
    <property type="entry name" value="PRK13343.1"/>
    <property type="match status" value="1"/>
</dbReference>
<dbReference type="InterPro" id="IPR004100">
    <property type="entry name" value="ATPase_F1/V1/A1_a/bsu_N"/>
</dbReference>
<dbReference type="FunFam" id="3.40.50.300:FF:000002">
    <property type="entry name" value="ATP synthase subunit alpha"/>
    <property type="match status" value="1"/>
</dbReference>
<evidence type="ECO:0000256" key="14">
    <source>
        <dbReference type="HAMAP-Rule" id="MF_01346"/>
    </source>
</evidence>
<dbReference type="PROSITE" id="PS00152">
    <property type="entry name" value="ATPASE_ALPHA_BETA"/>
    <property type="match status" value="1"/>
</dbReference>
<evidence type="ECO:0000259" key="15">
    <source>
        <dbReference type="Pfam" id="PF00006"/>
    </source>
</evidence>
<keyword evidence="6 14" id="KW-0547">Nucleotide-binding</keyword>
<dbReference type="GO" id="GO:0005524">
    <property type="term" value="F:ATP binding"/>
    <property type="evidence" value="ECO:0007669"/>
    <property type="project" value="UniProtKB-UniRule"/>
</dbReference>
<dbReference type="InterPro" id="IPR036121">
    <property type="entry name" value="ATPase_F1/V1/A1_a/bsu_N_sf"/>
</dbReference>
<organism evidence="18 19">
    <name type="scientific">Pullulanibacillus pueri</name>
    <dbReference type="NCBI Taxonomy" id="1437324"/>
    <lineage>
        <taxon>Bacteria</taxon>
        <taxon>Bacillati</taxon>
        <taxon>Bacillota</taxon>
        <taxon>Bacilli</taxon>
        <taxon>Bacillales</taxon>
        <taxon>Sporolactobacillaceae</taxon>
        <taxon>Pullulanibacillus</taxon>
    </lineage>
</organism>
<sequence length="502" mass="54448">MSIKAEEISALIKKQIENYDSAVQVTDVGTVIEVGDGIARVHGLDNTMAGELVEFANGVMGLAQNLEENNVGIVILGPYSDIHEGDEVKRTGRIMEVPVGEELLGRVVNPLGQPIDGKGPINASKTRPIENKAPGVMARKSVHEPLQTGIKAIDAMIPIGRGQRELIIGDRQTGKTAIAIDAIINQKNEDVLSIYVAIGQKESTVAGVVETLRENGVLDKTIVVSAGASDPAPLLYLAPYAGVSMGEEFMYNGKHVLIVYDDLSKQAVAYRELSLLLRRPPGREAFPGDVFYLHSRLLERAAKLSDDLGGGSMTALPIIETQAGDISAYIPTNVISITDGQIFLESDLFFSGVRPAVNAGLSVSRVGGSAQTKAMKKVGGSLKLDLASFRELEAFSQFGSDLDKATQAKLNRGQRIVEVLKQDLHNPYPVENQVAIIYALNNRFLDDVPLADVKRFEKELLSYLQENNKEILETIRDKKQLPEADVFNAAITEFKKTFVASN</sequence>
<dbReference type="SUPFAM" id="SSF50615">
    <property type="entry name" value="N-terminal domain of alpha and beta subunits of F1 ATP synthase"/>
    <property type="match status" value="1"/>
</dbReference>
<keyword evidence="7 14" id="KW-0375">Hydrogen ion transport</keyword>
<feature type="domain" description="ATPase F1/V1/A1 complex alpha/beta subunit nucleotide-binding" evidence="15">
    <location>
        <begin position="149"/>
        <end position="364"/>
    </location>
</feature>
<dbReference type="FunFam" id="2.40.30.20:FF:000001">
    <property type="entry name" value="ATP synthase subunit alpha"/>
    <property type="match status" value="1"/>
</dbReference>
<dbReference type="InterPro" id="IPR033732">
    <property type="entry name" value="ATP_synth_F1_a_nt-bd_dom"/>
</dbReference>
<keyword evidence="13 14" id="KW-0066">ATP synthesis</keyword>
<dbReference type="EC" id="7.1.2.2" evidence="14"/>
<evidence type="ECO:0000259" key="17">
    <source>
        <dbReference type="Pfam" id="PF02874"/>
    </source>
</evidence>
<dbReference type="InterPro" id="IPR000194">
    <property type="entry name" value="ATPase_F1/V1/A1_a/bsu_nucl-bd"/>
</dbReference>
<feature type="site" description="Required for activity" evidence="14">
    <location>
        <position position="362"/>
    </location>
</feature>
<gene>
    <name evidence="14 18" type="primary">atpA</name>
    <name evidence="18" type="ORF">GCM10007096_26350</name>
</gene>
<dbReference type="CDD" id="cd01132">
    <property type="entry name" value="F1-ATPase_alpha_CD"/>
    <property type="match status" value="1"/>
</dbReference>
<protein>
    <recommendedName>
        <fullName evidence="14">ATP synthase subunit alpha</fullName>
        <ecNumber evidence="14">7.1.2.2</ecNumber>
    </recommendedName>
    <alternativeName>
        <fullName evidence="14">ATP synthase F1 sector subunit alpha</fullName>
    </alternativeName>
    <alternativeName>
        <fullName evidence="14">F-ATPase subunit alpha</fullName>
    </alternativeName>
</protein>
<proteinExistence type="inferred from homology"/>
<evidence type="ECO:0000256" key="1">
    <source>
        <dbReference type="ARBA" id="ARBA00003784"/>
    </source>
</evidence>
<reference evidence="18" key="1">
    <citation type="journal article" date="2014" name="Int. J. Syst. Evol. Microbiol.">
        <title>Complete genome sequence of Corynebacterium casei LMG S-19264T (=DSM 44701T), isolated from a smear-ripened cheese.</title>
        <authorList>
            <consortium name="US DOE Joint Genome Institute (JGI-PGF)"/>
            <person name="Walter F."/>
            <person name="Albersmeier A."/>
            <person name="Kalinowski J."/>
            <person name="Ruckert C."/>
        </authorList>
    </citation>
    <scope>NUCLEOTIDE SEQUENCE</scope>
    <source>
        <strain evidence="18">CGMCC 1.12777</strain>
    </source>
</reference>
<evidence type="ECO:0000256" key="13">
    <source>
        <dbReference type="ARBA" id="ARBA00023310"/>
    </source>
</evidence>
<dbReference type="FunFam" id="1.20.150.20:FF:000001">
    <property type="entry name" value="ATP synthase subunit alpha"/>
    <property type="match status" value="1"/>
</dbReference>
<evidence type="ECO:0000256" key="6">
    <source>
        <dbReference type="ARBA" id="ARBA00022741"/>
    </source>
</evidence>
<dbReference type="AlphaFoldDB" id="A0A8J2ZXM2"/>
<dbReference type="Pfam" id="PF00306">
    <property type="entry name" value="ATP-synt_ab_C"/>
    <property type="match status" value="1"/>
</dbReference>
<comment type="catalytic activity">
    <reaction evidence="14">
        <text>ATP + H2O + 4 H(+)(in) = ADP + phosphate + 5 H(+)(out)</text>
        <dbReference type="Rhea" id="RHEA:57720"/>
        <dbReference type="ChEBI" id="CHEBI:15377"/>
        <dbReference type="ChEBI" id="CHEBI:15378"/>
        <dbReference type="ChEBI" id="CHEBI:30616"/>
        <dbReference type="ChEBI" id="CHEBI:43474"/>
        <dbReference type="ChEBI" id="CHEBI:456216"/>
        <dbReference type="EC" id="7.1.2.2"/>
    </reaction>
</comment>
<evidence type="ECO:0000256" key="5">
    <source>
        <dbReference type="ARBA" id="ARBA00022475"/>
    </source>
</evidence>
<dbReference type="PANTHER" id="PTHR48082:SF2">
    <property type="entry name" value="ATP SYNTHASE SUBUNIT ALPHA, MITOCHONDRIAL"/>
    <property type="match status" value="1"/>
</dbReference>
<keyword evidence="12 14" id="KW-0139">CF(1)</keyword>
<dbReference type="PIRSF" id="PIRSF039088">
    <property type="entry name" value="F_ATPase_subunit_alpha"/>
    <property type="match status" value="1"/>
</dbReference>
<feature type="domain" description="ATPase F1/V1/A1 complex alpha/beta subunit N-terminal" evidence="17">
    <location>
        <begin position="27"/>
        <end position="92"/>
    </location>
</feature>
<dbReference type="Pfam" id="PF00006">
    <property type="entry name" value="ATP-synt_ab"/>
    <property type="match status" value="1"/>
</dbReference>
<keyword evidence="11 14" id="KW-0472">Membrane</keyword>
<comment type="function">
    <text evidence="1 14">Produces ATP from ADP in the presence of a proton gradient across the membrane. The alpha chain is a regulatory subunit.</text>
</comment>
<dbReference type="GO" id="GO:0045259">
    <property type="term" value="C:proton-transporting ATP synthase complex"/>
    <property type="evidence" value="ECO:0007669"/>
    <property type="project" value="UniProtKB-KW"/>
</dbReference>
<evidence type="ECO:0000256" key="2">
    <source>
        <dbReference type="ARBA" id="ARBA00004170"/>
    </source>
</evidence>
<dbReference type="EMBL" id="BMFV01000020">
    <property type="protein sequence ID" value="GGH84086.1"/>
    <property type="molecule type" value="Genomic_DNA"/>
</dbReference>
<feature type="domain" description="ATP synthase alpha subunit C-terminal" evidence="16">
    <location>
        <begin position="371"/>
        <end position="484"/>
    </location>
</feature>
<dbReference type="InterPro" id="IPR005294">
    <property type="entry name" value="ATP_synth_F1_asu"/>
</dbReference>
<keyword evidence="19" id="KW-1185">Reference proteome</keyword>
<dbReference type="SUPFAM" id="SSF47917">
    <property type="entry name" value="C-terminal domain of alpha and beta subunits of F1 ATP synthase"/>
    <property type="match status" value="1"/>
</dbReference>
<dbReference type="InterPro" id="IPR038376">
    <property type="entry name" value="ATP_synth_asu_C_sf"/>
</dbReference>
<evidence type="ECO:0000256" key="9">
    <source>
        <dbReference type="ARBA" id="ARBA00022967"/>
    </source>
</evidence>
<dbReference type="Gene3D" id="2.40.30.20">
    <property type="match status" value="1"/>
</dbReference>
<dbReference type="GO" id="GO:0046933">
    <property type="term" value="F:proton-transporting ATP synthase activity, rotational mechanism"/>
    <property type="evidence" value="ECO:0007669"/>
    <property type="project" value="UniProtKB-UniRule"/>
</dbReference>
<keyword evidence="10 14" id="KW-0406">Ion transport</keyword>
<dbReference type="InterPro" id="IPR000793">
    <property type="entry name" value="ATP_synth_asu_C"/>
</dbReference>
<dbReference type="Pfam" id="PF02874">
    <property type="entry name" value="ATP-synt_ab_N"/>
    <property type="match status" value="1"/>
</dbReference>
<evidence type="ECO:0000256" key="11">
    <source>
        <dbReference type="ARBA" id="ARBA00023136"/>
    </source>
</evidence>
<evidence type="ECO:0000256" key="7">
    <source>
        <dbReference type="ARBA" id="ARBA00022781"/>
    </source>
</evidence>
<keyword evidence="9 14" id="KW-1278">Translocase</keyword>
<evidence type="ECO:0000259" key="16">
    <source>
        <dbReference type="Pfam" id="PF00306"/>
    </source>
</evidence>
<dbReference type="InterPro" id="IPR020003">
    <property type="entry name" value="ATPase_a/bsu_AS"/>
</dbReference>